<evidence type="ECO:0000313" key="12">
    <source>
        <dbReference type="EMBL" id="QDZ20372.1"/>
    </source>
</evidence>
<dbReference type="PANTHER" id="PTHR11987:SF36">
    <property type="entry name" value="SIA-ALPHA-2,3-GAL-BETA-1,4-GLCNAC-R:ALPHA 2,8-SIALYLTRANSFERASE"/>
    <property type="match status" value="1"/>
</dbReference>
<evidence type="ECO:0000256" key="2">
    <source>
        <dbReference type="ARBA" id="ARBA00006003"/>
    </source>
</evidence>
<dbReference type="GO" id="GO:0008373">
    <property type="term" value="F:sialyltransferase activity"/>
    <property type="evidence" value="ECO:0007669"/>
    <property type="project" value="InterPro"/>
</dbReference>
<dbReference type="InterPro" id="IPR050943">
    <property type="entry name" value="Glycosyltr_29_Sialyltrsf"/>
</dbReference>
<name>A0A5B8MLY5_9CHLO</name>
<gene>
    <name evidence="12" type="ORF">A3770_04p28900</name>
</gene>
<keyword evidence="8" id="KW-0333">Golgi apparatus</keyword>
<protein>
    <submittedName>
        <fullName evidence="12">Sialyltransferase</fullName>
    </submittedName>
</protein>
<keyword evidence="3 12" id="KW-0328">Glycosyltransferase</keyword>
<keyword evidence="7" id="KW-1133">Transmembrane helix</keyword>
<accession>A0A5B8MLY5</accession>
<dbReference type="CDD" id="cd19952">
    <property type="entry name" value="GT29"/>
    <property type="match status" value="1"/>
</dbReference>
<evidence type="ECO:0000256" key="10">
    <source>
        <dbReference type="ARBA" id="ARBA00023180"/>
    </source>
</evidence>
<dbReference type="Gene3D" id="3.90.1480.20">
    <property type="entry name" value="Glycosyl transferase family 29"/>
    <property type="match status" value="1"/>
</dbReference>
<dbReference type="Pfam" id="PF00777">
    <property type="entry name" value="Glyco_transf_29"/>
    <property type="match status" value="1"/>
</dbReference>
<evidence type="ECO:0000256" key="9">
    <source>
        <dbReference type="ARBA" id="ARBA00023136"/>
    </source>
</evidence>
<proteinExistence type="inferred from homology"/>
<feature type="compositionally biased region" description="Basic and acidic residues" evidence="11">
    <location>
        <begin position="85"/>
        <end position="97"/>
    </location>
</feature>
<dbReference type="AlphaFoldDB" id="A0A5B8MLY5"/>
<evidence type="ECO:0000256" key="7">
    <source>
        <dbReference type="ARBA" id="ARBA00022989"/>
    </source>
</evidence>
<evidence type="ECO:0000256" key="6">
    <source>
        <dbReference type="ARBA" id="ARBA00022968"/>
    </source>
</evidence>
<dbReference type="InterPro" id="IPR038578">
    <property type="entry name" value="GT29-like_sf"/>
</dbReference>
<evidence type="ECO:0000256" key="1">
    <source>
        <dbReference type="ARBA" id="ARBA00004323"/>
    </source>
</evidence>
<keyword evidence="5" id="KW-0812">Transmembrane</keyword>
<dbReference type="GO" id="GO:0000139">
    <property type="term" value="C:Golgi membrane"/>
    <property type="evidence" value="ECO:0007669"/>
    <property type="project" value="UniProtKB-SubCell"/>
</dbReference>
<evidence type="ECO:0000313" key="13">
    <source>
        <dbReference type="Proteomes" id="UP000316726"/>
    </source>
</evidence>
<dbReference type="PANTHER" id="PTHR11987">
    <property type="entry name" value="ALPHA-2,8-SIALYLTRANSFERASE"/>
    <property type="match status" value="1"/>
</dbReference>
<dbReference type="OrthoDB" id="10264956at2759"/>
<evidence type="ECO:0000256" key="8">
    <source>
        <dbReference type="ARBA" id="ARBA00023034"/>
    </source>
</evidence>
<organism evidence="12 13">
    <name type="scientific">Chloropicon primus</name>
    <dbReference type="NCBI Taxonomy" id="1764295"/>
    <lineage>
        <taxon>Eukaryota</taxon>
        <taxon>Viridiplantae</taxon>
        <taxon>Chlorophyta</taxon>
        <taxon>Chloropicophyceae</taxon>
        <taxon>Chloropicales</taxon>
        <taxon>Chloropicaceae</taxon>
        <taxon>Chloropicon</taxon>
    </lineage>
</organism>
<comment type="subcellular location">
    <subcellularLocation>
        <location evidence="1">Golgi apparatus membrane</location>
        <topology evidence="1">Single-pass type II membrane protein</topology>
    </subcellularLocation>
</comment>
<dbReference type="InterPro" id="IPR001675">
    <property type="entry name" value="Glyco_trans_29"/>
</dbReference>
<evidence type="ECO:0000256" key="4">
    <source>
        <dbReference type="ARBA" id="ARBA00022679"/>
    </source>
</evidence>
<dbReference type="Proteomes" id="UP000316726">
    <property type="component" value="Chromosome 4"/>
</dbReference>
<evidence type="ECO:0000256" key="5">
    <source>
        <dbReference type="ARBA" id="ARBA00022692"/>
    </source>
</evidence>
<reference evidence="12 13" key="1">
    <citation type="submission" date="2018-07" db="EMBL/GenBank/DDBJ databases">
        <title>The complete nuclear genome of the prasinophyte Chloropicon primus (CCMP1205).</title>
        <authorList>
            <person name="Pombert J.-F."/>
            <person name="Otis C."/>
            <person name="Turmel M."/>
            <person name="Lemieux C."/>
        </authorList>
    </citation>
    <scope>NUCLEOTIDE SEQUENCE [LARGE SCALE GENOMIC DNA]</scope>
    <source>
        <strain evidence="12 13">CCMP1205</strain>
    </source>
</reference>
<keyword evidence="13" id="KW-1185">Reference proteome</keyword>
<keyword evidence="9" id="KW-0472">Membrane</keyword>
<keyword evidence="4 12" id="KW-0808">Transferase</keyword>
<keyword evidence="6" id="KW-0735">Signal-anchor</keyword>
<feature type="region of interest" description="Disordered" evidence="11">
    <location>
        <begin position="54"/>
        <end position="97"/>
    </location>
</feature>
<comment type="similarity">
    <text evidence="2">Belongs to the glycosyltransferase 29 family.</text>
</comment>
<sequence length="454" mass="50227">MIRRKRGPGEARRKKVGSLIVKVAFFLLLASCALLTFKAHAGVRSLGGPVVQRPGLGHHAGEGEGEGVPRILGSPRESRSQVLTPRDDGAEKPEGYKAKTDVFQPCLPAKVAEERGVYLIRSARPKGMSNKEFQSGVERCWRRRRRSEPLFPAERLPSLDDDKVQVKLNEDEMRDLVFVHRENLKRLGQSIKNDSGKTLLELLEAGNGGGEPLPANASQALSSQRRGDCAVVASGGSLQGTRMGKTIDAHEVVVRINQAPTVPRTSVGGKTTIRLINNLWSKTYAKADLSHRRQGGTTTTPAERNLTFYVTRTNADDYLRLVRGVSARARGDINVRLVSSRVVSMVRSRLLSPYRDLLEASGEDELTAALLEGRDTPSSGLVAVFLMIQLCESVTAYGFSGINDGRAYHYWKSNRQYQNRTHSFSAERALLRRLAFEKYITFVEGDRDVIKSFV</sequence>
<dbReference type="EMBL" id="CP031037">
    <property type="protein sequence ID" value="QDZ20372.1"/>
    <property type="molecule type" value="Genomic_DNA"/>
</dbReference>
<evidence type="ECO:0000256" key="11">
    <source>
        <dbReference type="SAM" id="MobiDB-lite"/>
    </source>
</evidence>
<evidence type="ECO:0000256" key="3">
    <source>
        <dbReference type="ARBA" id="ARBA00022676"/>
    </source>
</evidence>
<keyword evidence="10" id="KW-0325">Glycoprotein</keyword>